<feature type="non-terminal residue" evidence="2">
    <location>
        <position position="63"/>
    </location>
</feature>
<name>A0A0L0F1H9_9EUKA</name>
<feature type="compositionally biased region" description="Pro residues" evidence="1">
    <location>
        <begin position="26"/>
        <end position="40"/>
    </location>
</feature>
<evidence type="ECO:0000256" key="1">
    <source>
        <dbReference type="SAM" id="MobiDB-lite"/>
    </source>
</evidence>
<gene>
    <name evidence="2" type="ORF">SARC_16918</name>
</gene>
<feature type="region of interest" description="Disordered" evidence="1">
    <location>
        <begin position="1"/>
        <end position="63"/>
    </location>
</feature>
<protein>
    <submittedName>
        <fullName evidence="2">Uncharacterized protein</fullName>
    </submittedName>
</protein>
<evidence type="ECO:0000313" key="3">
    <source>
        <dbReference type="Proteomes" id="UP000054560"/>
    </source>
</evidence>
<sequence length="63" mass="6607">MTCYSTARAHTEPTVVQVNILNQTPPSSPEPEPSPEPPQQPVQGTAETVNEATAPGPQSTGPR</sequence>
<feature type="compositionally biased region" description="Polar residues" evidence="1">
    <location>
        <begin position="14"/>
        <end position="24"/>
    </location>
</feature>
<dbReference type="GeneID" id="25917422"/>
<evidence type="ECO:0000313" key="2">
    <source>
        <dbReference type="EMBL" id="KNC70552.1"/>
    </source>
</evidence>
<proteinExistence type="predicted"/>
<dbReference type="EMBL" id="KQ250844">
    <property type="protein sequence ID" value="KNC70552.1"/>
    <property type="molecule type" value="Genomic_DNA"/>
</dbReference>
<dbReference type="RefSeq" id="XP_014144454.1">
    <property type="nucleotide sequence ID" value="XM_014288979.1"/>
</dbReference>
<dbReference type="Proteomes" id="UP000054560">
    <property type="component" value="Unassembled WGS sequence"/>
</dbReference>
<feature type="compositionally biased region" description="Polar residues" evidence="1">
    <location>
        <begin position="42"/>
        <end position="63"/>
    </location>
</feature>
<accession>A0A0L0F1H9</accession>
<reference evidence="2 3" key="1">
    <citation type="submission" date="2011-02" db="EMBL/GenBank/DDBJ databases">
        <title>The Genome Sequence of Sphaeroforma arctica JP610.</title>
        <authorList>
            <consortium name="The Broad Institute Genome Sequencing Platform"/>
            <person name="Russ C."/>
            <person name="Cuomo C."/>
            <person name="Young S.K."/>
            <person name="Zeng Q."/>
            <person name="Gargeya S."/>
            <person name="Alvarado L."/>
            <person name="Berlin A."/>
            <person name="Chapman S.B."/>
            <person name="Chen Z."/>
            <person name="Freedman E."/>
            <person name="Gellesch M."/>
            <person name="Goldberg J."/>
            <person name="Griggs A."/>
            <person name="Gujja S."/>
            <person name="Heilman E."/>
            <person name="Heiman D."/>
            <person name="Howarth C."/>
            <person name="Mehta T."/>
            <person name="Neiman D."/>
            <person name="Pearson M."/>
            <person name="Roberts A."/>
            <person name="Saif S."/>
            <person name="Shea T."/>
            <person name="Shenoy N."/>
            <person name="Sisk P."/>
            <person name="Stolte C."/>
            <person name="Sykes S."/>
            <person name="White J."/>
            <person name="Yandava C."/>
            <person name="Burger G."/>
            <person name="Gray M.W."/>
            <person name="Holland P.W.H."/>
            <person name="King N."/>
            <person name="Lang F.B.F."/>
            <person name="Roger A.J."/>
            <person name="Ruiz-Trillo I."/>
            <person name="Haas B."/>
            <person name="Nusbaum C."/>
            <person name="Birren B."/>
        </authorList>
    </citation>
    <scope>NUCLEOTIDE SEQUENCE [LARGE SCALE GENOMIC DNA]</scope>
    <source>
        <strain evidence="2 3">JP610</strain>
    </source>
</reference>
<keyword evidence="3" id="KW-1185">Reference proteome</keyword>
<dbReference type="AlphaFoldDB" id="A0A0L0F1H9"/>
<organism evidence="2 3">
    <name type="scientific">Sphaeroforma arctica JP610</name>
    <dbReference type="NCBI Taxonomy" id="667725"/>
    <lineage>
        <taxon>Eukaryota</taxon>
        <taxon>Ichthyosporea</taxon>
        <taxon>Ichthyophonida</taxon>
        <taxon>Sphaeroforma</taxon>
    </lineage>
</organism>